<reference evidence="2 3" key="1">
    <citation type="journal article" date="2019" name="Int. J. Syst. Evol. Microbiol.">
        <title>Photorhabdus khanii subsp. guanajuatensis subsp. nov., isolated from Heterorhabditis atacamensis, and Photorhabdus luminescens subsp. mexicana subsp. nov., isolated from Heterorhabditis mexicana entomopathogenic nematodes.</title>
        <authorList>
            <person name="Machado R.A.R."/>
            <person name="Bruno P."/>
            <person name="Arce C.C.M."/>
            <person name="Liechti N."/>
            <person name="Kohler A."/>
            <person name="Bernal J."/>
            <person name="Bruggmann R."/>
            <person name="Turlings T.C.J."/>
        </authorList>
    </citation>
    <scope>NUCLEOTIDE SEQUENCE [LARGE SCALE GENOMIC DNA]</scope>
    <source>
        <strain evidence="2 3">MEX20-17</strain>
    </source>
</reference>
<sequence>MRKLILLILLPFFAFANNGAKRDKNMNISIVDGEYSCKVRSAPDGGGAFNELNNQPIIGNAILNIFGDGSQKKIKIDIPDVNNTFEFSAPLKEKNSLMISYVMAGKESMSVVMATEQYGINVLLMRKSLDDGVNIVLTNCLLNKSGDSAKSR</sequence>
<gene>
    <name evidence="2" type="ORF">C5467_14195</name>
</gene>
<accession>A0A4V6P8C2</accession>
<evidence type="ECO:0008006" key="4">
    <source>
        <dbReference type="Google" id="ProtNLM"/>
    </source>
</evidence>
<proteinExistence type="predicted"/>
<feature type="chain" id="PRO_5020910822" description="Adhesin" evidence="1">
    <location>
        <begin position="17"/>
        <end position="152"/>
    </location>
</feature>
<comment type="caution">
    <text evidence="2">The sequence shown here is derived from an EMBL/GenBank/DDBJ whole genome shotgun (WGS) entry which is preliminary data.</text>
</comment>
<organism evidence="2 3">
    <name type="scientific">Photorhabdus khanii subsp. guanajuatensis</name>
    <dbReference type="NCBI Taxonomy" id="2100166"/>
    <lineage>
        <taxon>Bacteria</taxon>
        <taxon>Pseudomonadati</taxon>
        <taxon>Pseudomonadota</taxon>
        <taxon>Gammaproteobacteria</taxon>
        <taxon>Enterobacterales</taxon>
        <taxon>Morganellaceae</taxon>
        <taxon>Photorhabdus</taxon>
    </lineage>
</organism>
<evidence type="ECO:0000313" key="2">
    <source>
        <dbReference type="EMBL" id="TDB54205.1"/>
    </source>
</evidence>
<evidence type="ECO:0000313" key="3">
    <source>
        <dbReference type="Proteomes" id="UP000295598"/>
    </source>
</evidence>
<protein>
    <recommendedName>
        <fullName evidence="4">Adhesin</fullName>
    </recommendedName>
</protein>
<dbReference type="Proteomes" id="UP000295598">
    <property type="component" value="Unassembled WGS sequence"/>
</dbReference>
<name>A0A4V6P8C2_9GAMM</name>
<dbReference type="RefSeq" id="WP_132354977.1">
    <property type="nucleotide sequence ID" value="NZ_CAWOJO010000023.1"/>
</dbReference>
<feature type="signal peptide" evidence="1">
    <location>
        <begin position="1"/>
        <end position="16"/>
    </location>
</feature>
<dbReference type="EMBL" id="PUJY01000023">
    <property type="protein sequence ID" value="TDB54205.1"/>
    <property type="molecule type" value="Genomic_DNA"/>
</dbReference>
<dbReference type="AlphaFoldDB" id="A0A4V6P8C2"/>
<keyword evidence="1" id="KW-0732">Signal</keyword>
<evidence type="ECO:0000256" key="1">
    <source>
        <dbReference type="SAM" id="SignalP"/>
    </source>
</evidence>